<evidence type="ECO:0000313" key="2">
    <source>
        <dbReference type="EMBL" id="ASR75498.1"/>
    </source>
</evidence>
<feature type="domain" description="Methyltransferase FkbM" evidence="1">
    <location>
        <begin position="76"/>
        <end position="212"/>
    </location>
</feature>
<keyword evidence="3" id="KW-1185">Reference proteome</keyword>
<dbReference type="InterPro" id="IPR052514">
    <property type="entry name" value="SAM-dependent_MTase"/>
</dbReference>
<organism evidence="2 3">
    <name type="scientific">Streptomyces phage Mildred21</name>
    <dbReference type="NCBI Taxonomy" id="2023959"/>
    <lineage>
        <taxon>Viruses</taxon>
        <taxon>Duplodnaviria</taxon>
        <taxon>Heunggongvirae</taxon>
        <taxon>Uroviricota</taxon>
        <taxon>Caudoviricetes</taxon>
        <taxon>Stanwilliamsviridae</taxon>
        <taxon>Boydwoodruffvirinae</taxon>
        <taxon>Samistivirus</taxon>
        <taxon>Samistivirus mildred21</taxon>
    </lineage>
</organism>
<dbReference type="GO" id="GO:0032259">
    <property type="term" value="P:methylation"/>
    <property type="evidence" value="ECO:0007669"/>
    <property type="project" value="UniProtKB-KW"/>
</dbReference>
<sequence length="256" mass="29374">MKYSSREDVEKIGRAGAAFEEDEYGTRFRMLSSFWMYAEDDDEAMTPHFRNGLCYWESWVTKYISERVPVGSYFVDVGSNIGYYSLWAAAHGCNVIAYEPNKHLVQMVENSAKANGYYIEVFPWALSDKNGKMNLYVPEHHSGAGSLHHKLGKKTAVQVQKFDDSYQFEPGDDVYMKIDAEGAEPFIWAGMQKSWETYNMVIFMEWSNARYSDAFGKRLVDAAKVSLIEYDGTARELTEQDLLGISDVRMIVVERK</sequence>
<keyword evidence="2" id="KW-0808">Transferase</keyword>
<dbReference type="EMBL" id="MF155946">
    <property type="protein sequence ID" value="ASR75498.1"/>
    <property type="molecule type" value="Genomic_DNA"/>
</dbReference>
<dbReference type="PANTHER" id="PTHR34203">
    <property type="entry name" value="METHYLTRANSFERASE, FKBM FAMILY PROTEIN"/>
    <property type="match status" value="1"/>
</dbReference>
<gene>
    <name evidence="2" type="ORF">SEA_MILDRED21_91</name>
</gene>
<accession>A0A222YWU6</accession>
<dbReference type="Gene3D" id="3.40.50.150">
    <property type="entry name" value="Vaccinia Virus protein VP39"/>
    <property type="match status" value="1"/>
</dbReference>
<dbReference type="InterPro" id="IPR029063">
    <property type="entry name" value="SAM-dependent_MTases_sf"/>
</dbReference>
<dbReference type="SUPFAM" id="SSF53335">
    <property type="entry name" value="S-adenosyl-L-methionine-dependent methyltransferases"/>
    <property type="match status" value="1"/>
</dbReference>
<keyword evidence="2" id="KW-0489">Methyltransferase</keyword>
<reference evidence="2 3" key="1">
    <citation type="submission" date="2017-05" db="EMBL/GenBank/DDBJ databases">
        <authorList>
            <person name="Chapman J."/>
            <person name="Chang C."/>
            <person name="Suresh T."/>
            <person name="Shishido T.C."/>
            <person name="Bindert I."/>
            <person name="Shaffer C.D."/>
            <person name="Weston-Hafer K.A."/>
            <person name="Russell D.A."/>
            <person name="Pope W.H."/>
            <person name="Jacobs-Sera D."/>
            <person name="Hendrix R.W."/>
            <person name="Hatfull G.F."/>
        </authorList>
    </citation>
    <scope>NUCLEOTIDE SEQUENCE [LARGE SCALE GENOMIC DNA]</scope>
</reference>
<dbReference type="InterPro" id="IPR006342">
    <property type="entry name" value="FkbM_mtfrase"/>
</dbReference>
<protein>
    <submittedName>
        <fullName evidence="2">Methyltransferase</fullName>
    </submittedName>
</protein>
<name>A0A222YWU6_9CAUD</name>
<dbReference type="Proteomes" id="UP000223009">
    <property type="component" value="Segment"/>
</dbReference>
<evidence type="ECO:0000259" key="1">
    <source>
        <dbReference type="Pfam" id="PF05050"/>
    </source>
</evidence>
<proteinExistence type="predicted"/>
<dbReference type="GO" id="GO:0008168">
    <property type="term" value="F:methyltransferase activity"/>
    <property type="evidence" value="ECO:0007669"/>
    <property type="project" value="UniProtKB-KW"/>
</dbReference>
<dbReference type="OrthoDB" id="24141at10239"/>
<dbReference type="PANTHER" id="PTHR34203:SF15">
    <property type="entry name" value="SLL1173 PROTEIN"/>
    <property type="match status" value="1"/>
</dbReference>
<evidence type="ECO:0000313" key="3">
    <source>
        <dbReference type="Proteomes" id="UP000223009"/>
    </source>
</evidence>
<dbReference type="Pfam" id="PF05050">
    <property type="entry name" value="Methyltransf_21"/>
    <property type="match status" value="1"/>
</dbReference>
<dbReference type="NCBIfam" id="TIGR01444">
    <property type="entry name" value="fkbM_fam"/>
    <property type="match status" value="1"/>
</dbReference>